<keyword evidence="2" id="KW-0812">Transmembrane</keyword>
<gene>
    <name evidence="3" type="ORF">QFZ46_001228</name>
</gene>
<feature type="compositionally biased region" description="Low complexity" evidence="1">
    <location>
        <begin position="54"/>
        <end position="67"/>
    </location>
</feature>
<dbReference type="Proteomes" id="UP001239085">
    <property type="component" value="Unassembled WGS sequence"/>
</dbReference>
<evidence type="ECO:0000313" key="3">
    <source>
        <dbReference type="EMBL" id="MDQ0643068.1"/>
    </source>
</evidence>
<keyword evidence="2" id="KW-0472">Membrane</keyword>
<organism evidence="3 4">
    <name type="scientific">Microbacterium murale</name>
    <dbReference type="NCBI Taxonomy" id="1081040"/>
    <lineage>
        <taxon>Bacteria</taxon>
        <taxon>Bacillati</taxon>
        <taxon>Actinomycetota</taxon>
        <taxon>Actinomycetes</taxon>
        <taxon>Micrococcales</taxon>
        <taxon>Microbacteriaceae</taxon>
        <taxon>Microbacterium</taxon>
    </lineage>
</organism>
<name>A0ABU0P6W6_9MICO</name>
<evidence type="ECO:0000256" key="1">
    <source>
        <dbReference type="SAM" id="MobiDB-lite"/>
    </source>
</evidence>
<evidence type="ECO:0000313" key="4">
    <source>
        <dbReference type="Proteomes" id="UP001239085"/>
    </source>
</evidence>
<proteinExistence type="predicted"/>
<feature type="transmembrane region" description="Helical" evidence="2">
    <location>
        <begin position="85"/>
        <end position="108"/>
    </location>
</feature>
<protein>
    <recommendedName>
        <fullName evidence="5">DUF4190 domain-containing protein</fullName>
    </recommendedName>
</protein>
<feature type="compositionally biased region" description="Low complexity" evidence="1">
    <location>
        <begin position="35"/>
        <end position="47"/>
    </location>
</feature>
<feature type="transmembrane region" description="Helical" evidence="2">
    <location>
        <begin position="152"/>
        <end position="175"/>
    </location>
</feature>
<keyword evidence="4" id="KW-1185">Reference proteome</keyword>
<comment type="caution">
    <text evidence="3">The sequence shown here is derived from an EMBL/GenBank/DDBJ whole genome shotgun (WGS) entry which is preliminary data.</text>
</comment>
<feature type="compositionally biased region" description="Polar residues" evidence="1">
    <location>
        <begin position="1"/>
        <end position="10"/>
    </location>
</feature>
<evidence type="ECO:0000256" key="2">
    <source>
        <dbReference type="SAM" id="Phobius"/>
    </source>
</evidence>
<feature type="transmembrane region" description="Helical" evidence="2">
    <location>
        <begin position="115"/>
        <end position="140"/>
    </location>
</feature>
<dbReference type="EMBL" id="JAUSXK010000001">
    <property type="protein sequence ID" value="MDQ0643068.1"/>
    <property type="molecule type" value="Genomic_DNA"/>
</dbReference>
<accession>A0ABU0P6W6</accession>
<feature type="compositionally biased region" description="Pro residues" evidence="1">
    <location>
        <begin position="21"/>
        <end position="34"/>
    </location>
</feature>
<keyword evidence="2" id="KW-1133">Transmembrane helix</keyword>
<reference evidence="3 4" key="1">
    <citation type="submission" date="2023-07" db="EMBL/GenBank/DDBJ databases">
        <title>Comparative genomics of wheat-associated soil bacteria to identify genetic determinants of phenazine resistance.</title>
        <authorList>
            <person name="Mouncey N."/>
        </authorList>
    </citation>
    <scope>NUCLEOTIDE SEQUENCE [LARGE SCALE GENOMIC DNA]</scope>
    <source>
        <strain evidence="3 4">W2I7</strain>
    </source>
</reference>
<evidence type="ECO:0008006" key="5">
    <source>
        <dbReference type="Google" id="ProtNLM"/>
    </source>
</evidence>
<feature type="region of interest" description="Disordered" evidence="1">
    <location>
        <begin position="1"/>
        <end position="77"/>
    </location>
</feature>
<sequence>MLSDMSDPQQPQIPPYASNPGQPPQPGYPAPGTPAPTAHHYYQGGAPQAPPAQPQYTQPQQAQYGQPVYSPAASGPADSNTPGRIGFIIGLIGLAVSLLTNVIIQIMIRSADYQLIGLVSGALSVLTFLASLAALIFGLIGLRRVGAPHGLAGIATGLGGAGVVGAGFTFILNAVSSVFYF</sequence>